<evidence type="ECO:0000256" key="1">
    <source>
        <dbReference type="SAM" id="MobiDB-lite"/>
    </source>
</evidence>
<evidence type="ECO:0000259" key="2">
    <source>
        <dbReference type="Pfam" id="PF18721"/>
    </source>
</evidence>
<gene>
    <name evidence="3" type="ORF">GALMADRAFT_65875</name>
</gene>
<dbReference type="InterPro" id="IPR040898">
    <property type="entry name" value="CxC6"/>
</dbReference>
<sequence length="314" mass="35611">MKFRISQIAPPNPEQIGEGGPTLPPVQEEEHREEGTPRGYVRMAVMDGKTITHRICALDACNKPLVNYKNGRFCEDHLNLIGICGIIPCGHDPNGPRPAAPTLRVQDQLPNLQDLPGGQVVHTFRAKSTYCLQTIQWACGIPVGWGKCYRSESSPQVLAILDKIWEDNDELRPSFIAYDDACDLLRHIVTQNANSHWLKSTKFVVDAWHYIGHRSTDMLCRIWCNPAPTNGSQPDLILTQTSDDGEIHTVRAFNTETAEHLNSWLDGFDSQLRQMSVVNYDFFVHVLMLIYKESVEEKIIKKGLDLTEEFWEED</sequence>
<dbReference type="HOGENOM" id="CLU_004966_2_0_1"/>
<feature type="region of interest" description="Disordered" evidence="1">
    <location>
        <begin position="1"/>
        <end position="37"/>
    </location>
</feature>
<keyword evidence="4" id="KW-1185">Reference proteome</keyword>
<dbReference type="Pfam" id="PF18721">
    <property type="entry name" value="CxC6"/>
    <property type="match status" value="1"/>
</dbReference>
<reference evidence="4" key="1">
    <citation type="journal article" date="2014" name="Proc. Natl. Acad. Sci. U.S.A.">
        <title>Extensive sampling of basidiomycete genomes demonstrates inadequacy of the white-rot/brown-rot paradigm for wood decay fungi.</title>
        <authorList>
            <person name="Riley R."/>
            <person name="Salamov A.A."/>
            <person name="Brown D.W."/>
            <person name="Nagy L.G."/>
            <person name="Floudas D."/>
            <person name="Held B.W."/>
            <person name="Levasseur A."/>
            <person name="Lombard V."/>
            <person name="Morin E."/>
            <person name="Otillar R."/>
            <person name="Lindquist E.A."/>
            <person name="Sun H."/>
            <person name="LaButti K.M."/>
            <person name="Schmutz J."/>
            <person name="Jabbour D."/>
            <person name="Luo H."/>
            <person name="Baker S.E."/>
            <person name="Pisabarro A.G."/>
            <person name="Walton J.D."/>
            <person name="Blanchette R.A."/>
            <person name="Henrissat B."/>
            <person name="Martin F."/>
            <person name="Cullen D."/>
            <person name="Hibbett D.S."/>
            <person name="Grigoriev I.V."/>
        </authorList>
    </citation>
    <scope>NUCLEOTIDE SEQUENCE [LARGE SCALE GENOMIC DNA]</scope>
    <source>
        <strain evidence="4">CBS 339.88</strain>
    </source>
</reference>
<evidence type="ECO:0000313" key="3">
    <source>
        <dbReference type="EMBL" id="KDR77843.1"/>
    </source>
</evidence>
<evidence type="ECO:0000313" key="4">
    <source>
        <dbReference type="Proteomes" id="UP000027222"/>
    </source>
</evidence>
<proteinExistence type="predicted"/>
<dbReference type="Proteomes" id="UP000027222">
    <property type="component" value="Unassembled WGS sequence"/>
</dbReference>
<dbReference type="OrthoDB" id="2527272at2759"/>
<accession>A0A067TFU5</accession>
<feature type="domain" description="CxC6 like cysteine cluster associated with KDZ" evidence="2">
    <location>
        <begin position="45"/>
        <end position="92"/>
    </location>
</feature>
<protein>
    <recommendedName>
        <fullName evidence="2">CxC6 like cysteine cluster associated with KDZ domain-containing protein</fullName>
    </recommendedName>
</protein>
<name>A0A067TFU5_GALM3</name>
<dbReference type="AlphaFoldDB" id="A0A067TFU5"/>
<organism evidence="3 4">
    <name type="scientific">Galerina marginata (strain CBS 339.88)</name>
    <dbReference type="NCBI Taxonomy" id="685588"/>
    <lineage>
        <taxon>Eukaryota</taxon>
        <taxon>Fungi</taxon>
        <taxon>Dikarya</taxon>
        <taxon>Basidiomycota</taxon>
        <taxon>Agaricomycotina</taxon>
        <taxon>Agaricomycetes</taxon>
        <taxon>Agaricomycetidae</taxon>
        <taxon>Agaricales</taxon>
        <taxon>Agaricineae</taxon>
        <taxon>Strophariaceae</taxon>
        <taxon>Galerina</taxon>
    </lineage>
</organism>
<dbReference type="EMBL" id="KL142376">
    <property type="protein sequence ID" value="KDR77843.1"/>
    <property type="molecule type" value="Genomic_DNA"/>
</dbReference>
<dbReference type="STRING" id="685588.A0A067TFU5"/>